<dbReference type="AlphaFoldDB" id="A0A292PSJ1"/>
<keyword evidence="3" id="KW-0479">Metal-binding</keyword>
<keyword evidence="10" id="KW-0539">Nucleus</keyword>
<sequence length="414" mass="43561">MSTHDMSSGLAARRQQHPLPQFHLNTTRAPYSSFGGNSVLTPPPMGPNEVTSPLSSGGSSAGTVSAMGPFSPVGYWPATSNSSPYGYGSASANASYTSGGIQNSTNSSFGVRGFTSPGVTLNRGNSRPSSPATGELVHPPGFENSSPYTSGIPISTSAGGHPIAAGAGPGLPSMGPGSNVHSSYAAAYVQPSQHSSQPHPPMGNQSQQSHDPYSPQGSLPPPTPSQPYYGQQQQQQQQQNLQMSPANMMGRQMNPVPHYPSLVPLQPNYKPQYSLPGVGGTAMSPILHGHAGPMAHYPGAHHQQQQTERPFKCDQCPQSFNRNHDLKRHKRIHLAVKPFPCNNCEKSFSRKDALKRHRLVKGCGKNDHLQGQSSPAAEQDSKLSPSLSPVSTRNPAPGPNTSPPGSAGGMIKHG</sequence>
<evidence type="ECO:0000256" key="3">
    <source>
        <dbReference type="ARBA" id="ARBA00022723"/>
    </source>
</evidence>
<feature type="region of interest" description="Disordered" evidence="12">
    <location>
        <begin position="118"/>
        <end position="241"/>
    </location>
</feature>
<evidence type="ECO:0000313" key="14">
    <source>
        <dbReference type="EMBL" id="CUS09427.1"/>
    </source>
</evidence>
<proteinExistence type="inferred from homology"/>
<dbReference type="GO" id="GO:0005654">
    <property type="term" value="C:nucleoplasm"/>
    <property type="evidence" value="ECO:0007669"/>
    <property type="project" value="TreeGrafter"/>
</dbReference>
<keyword evidence="9" id="KW-0804">Transcription</keyword>
<dbReference type="PROSITE" id="PS50157">
    <property type="entry name" value="ZINC_FINGER_C2H2_2"/>
    <property type="match status" value="2"/>
</dbReference>
<feature type="region of interest" description="Disordered" evidence="12">
    <location>
        <begin position="1"/>
        <end position="20"/>
    </location>
</feature>
<dbReference type="InterPro" id="IPR013087">
    <property type="entry name" value="Znf_C2H2_type"/>
</dbReference>
<dbReference type="FunFam" id="3.30.160.60:FF:001156">
    <property type="entry name" value="Zinc finger protein 407"/>
    <property type="match status" value="2"/>
</dbReference>
<feature type="compositionally biased region" description="Polar residues" evidence="12">
    <location>
        <begin position="369"/>
        <end position="394"/>
    </location>
</feature>
<gene>
    <name evidence="14" type="ORF">GSTUAT00006459001</name>
</gene>
<feature type="domain" description="C2H2-type" evidence="13">
    <location>
        <begin position="311"/>
        <end position="338"/>
    </location>
</feature>
<feature type="compositionally biased region" description="Polar residues" evidence="12">
    <location>
        <begin position="25"/>
        <end position="40"/>
    </location>
</feature>
<dbReference type="PANTHER" id="PTHR24399:SF70">
    <property type="entry name" value="C2H2-TYPE DOMAIN-CONTAINING PROTEIN"/>
    <property type="match status" value="1"/>
</dbReference>
<evidence type="ECO:0000256" key="5">
    <source>
        <dbReference type="ARBA" id="ARBA00022771"/>
    </source>
</evidence>
<dbReference type="InterPro" id="IPR036236">
    <property type="entry name" value="Znf_C2H2_sf"/>
</dbReference>
<feature type="domain" description="C2H2-type" evidence="13">
    <location>
        <begin position="339"/>
        <end position="367"/>
    </location>
</feature>
<evidence type="ECO:0000256" key="4">
    <source>
        <dbReference type="ARBA" id="ARBA00022737"/>
    </source>
</evidence>
<dbReference type="GO" id="GO:0000978">
    <property type="term" value="F:RNA polymerase II cis-regulatory region sequence-specific DNA binding"/>
    <property type="evidence" value="ECO:0007669"/>
    <property type="project" value="TreeGrafter"/>
</dbReference>
<dbReference type="Proteomes" id="UP001412239">
    <property type="component" value="Unassembled WGS sequence"/>
</dbReference>
<evidence type="ECO:0000256" key="9">
    <source>
        <dbReference type="ARBA" id="ARBA00023163"/>
    </source>
</evidence>
<dbReference type="EMBL" id="LN891082">
    <property type="protein sequence ID" value="CUS09427.1"/>
    <property type="molecule type" value="Genomic_DNA"/>
</dbReference>
<feature type="compositionally biased region" description="Low complexity" evidence="12">
    <location>
        <begin position="158"/>
        <end position="172"/>
    </location>
</feature>
<feature type="region of interest" description="Disordered" evidence="12">
    <location>
        <begin position="25"/>
        <end position="60"/>
    </location>
</feature>
<feature type="region of interest" description="Disordered" evidence="12">
    <location>
        <begin position="364"/>
        <end position="414"/>
    </location>
</feature>
<dbReference type="PROSITE" id="PS00028">
    <property type="entry name" value="ZINC_FINGER_C2H2_1"/>
    <property type="match status" value="1"/>
</dbReference>
<dbReference type="SUPFAM" id="SSF57667">
    <property type="entry name" value="beta-beta-alpha zinc fingers"/>
    <property type="match status" value="1"/>
</dbReference>
<dbReference type="GO" id="GO:0008270">
    <property type="term" value="F:zinc ion binding"/>
    <property type="evidence" value="ECO:0007669"/>
    <property type="project" value="UniProtKB-KW"/>
</dbReference>
<name>A0A292PSJ1_9PEZI</name>
<protein>
    <recommendedName>
        <fullName evidence="13">C2H2-type domain-containing protein</fullName>
    </recommendedName>
</protein>
<keyword evidence="8" id="KW-0238">DNA-binding</keyword>
<evidence type="ECO:0000256" key="6">
    <source>
        <dbReference type="ARBA" id="ARBA00022833"/>
    </source>
</evidence>
<dbReference type="Gene3D" id="3.30.160.60">
    <property type="entry name" value="Classic Zinc Finger"/>
    <property type="match status" value="2"/>
</dbReference>
<dbReference type="GO" id="GO:0001227">
    <property type="term" value="F:DNA-binding transcription repressor activity, RNA polymerase II-specific"/>
    <property type="evidence" value="ECO:0007669"/>
    <property type="project" value="TreeGrafter"/>
</dbReference>
<feature type="compositionally biased region" description="Polar residues" evidence="12">
    <location>
        <begin position="143"/>
        <end position="157"/>
    </location>
</feature>
<dbReference type="Pfam" id="PF00096">
    <property type="entry name" value="zf-C2H2"/>
    <property type="match status" value="2"/>
</dbReference>
<keyword evidence="15" id="KW-1185">Reference proteome</keyword>
<keyword evidence="7" id="KW-0805">Transcription regulation</keyword>
<reference evidence="14" key="1">
    <citation type="submission" date="2015-10" db="EMBL/GenBank/DDBJ databases">
        <authorList>
            <person name="Regsiter A."/>
            <person name="william w."/>
        </authorList>
    </citation>
    <scope>NUCLEOTIDE SEQUENCE</scope>
    <source>
        <strain evidence="14">Montdore</strain>
    </source>
</reference>
<keyword evidence="6" id="KW-0862">Zinc</keyword>
<evidence type="ECO:0000256" key="7">
    <source>
        <dbReference type="ARBA" id="ARBA00023015"/>
    </source>
</evidence>
<evidence type="ECO:0000256" key="10">
    <source>
        <dbReference type="ARBA" id="ARBA00023242"/>
    </source>
</evidence>
<organism evidence="14 15">
    <name type="scientific">Tuber aestivum</name>
    <name type="common">summer truffle</name>
    <dbReference type="NCBI Taxonomy" id="59557"/>
    <lineage>
        <taxon>Eukaryota</taxon>
        <taxon>Fungi</taxon>
        <taxon>Dikarya</taxon>
        <taxon>Ascomycota</taxon>
        <taxon>Pezizomycotina</taxon>
        <taxon>Pezizomycetes</taxon>
        <taxon>Pezizales</taxon>
        <taxon>Tuberaceae</taxon>
        <taxon>Tuber</taxon>
    </lineage>
</organism>
<evidence type="ECO:0000256" key="2">
    <source>
        <dbReference type="ARBA" id="ARBA00006991"/>
    </source>
</evidence>
<evidence type="ECO:0000313" key="15">
    <source>
        <dbReference type="Proteomes" id="UP001412239"/>
    </source>
</evidence>
<keyword evidence="5 11" id="KW-0863">Zinc-finger</keyword>
<evidence type="ECO:0000259" key="13">
    <source>
        <dbReference type="PROSITE" id="PS50157"/>
    </source>
</evidence>
<feature type="compositionally biased region" description="Polar residues" evidence="12">
    <location>
        <begin position="118"/>
        <end position="132"/>
    </location>
</feature>
<evidence type="ECO:0000256" key="1">
    <source>
        <dbReference type="ARBA" id="ARBA00004123"/>
    </source>
</evidence>
<evidence type="ECO:0000256" key="12">
    <source>
        <dbReference type="SAM" id="MobiDB-lite"/>
    </source>
</evidence>
<evidence type="ECO:0000256" key="8">
    <source>
        <dbReference type="ARBA" id="ARBA00023125"/>
    </source>
</evidence>
<keyword evidence="4" id="KW-0677">Repeat</keyword>
<accession>A0A292PSJ1</accession>
<comment type="similarity">
    <text evidence="2">Belongs to the krueppel C2H2-type zinc-finger protein family.</text>
</comment>
<feature type="compositionally biased region" description="Low complexity" evidence="12">
    <location>
        <begin position="226"/>
        <end position="241"/>
    </location>
</feature>
<dbReference type="PANTHER" id="PTHR24399">
    <property type="entry name" value="ZINC FINGER AND BTB DOMAIN-CONTAINING"/>
    <property type="match status" value="1"/>
</dbReference>
<comment type="subcellular location">
    <subcellularLocation>
        <location evidence="1">Nucleus</location>
    </subcellularLocation>
</comment>
<evidence type="ECO:0000256" key="11">
    <source>
        <dbReference type="PROSITE-ProRule" id="PRU00042"/>
    </source>
</evidence>
<dbReference type="SMART" id="SM00355">
    <property type="entry name" value="ZnF_C2H2"/>
    <property type="match status" value="2"/>
</dbReference>